<name>A0A9D4BQQ0_DREPO</name>
<reference evidence="2" key="2">
    <citation type="submission" date="2020-11" db="EMBL/GenBank/DDBJ databases">
        <authorList>
            <person name="McCartney M.A."/>
            <person name="Auch B."/>
            <person name="Kono T."/>
            <person name="Mallez S."/>
            <person name="Becker A."/>
            <person name="Gohl D.M."/>
            <person name="Silverstein K.A.T."/>
            <person name="Koren S."/>
            <person name="Bechman K.B."/>
            <person name="Herman A."/>
            <person name="Abrahante J.E."/>
            <person name="Garbe J."/>
        </authorList>
    </citation>
    <scope>NUCLEOTIDE SEQUENCE</scope>
    <source>
        <strain evidence="2">Duluth1</strain>
        <tissue evidence="2">Whole animal</tissue>
    </source>
</reference>
<reference evidence="2" key="1">
    <citation type="journal article" date="2019" name="bioRxiv">
        <title>The Genome of the Zebra Mussel, Dreissena polymorpha: A Resource for Invasive Species Research.</title>
        <authorList>
            <person name="McCartney M.A."/>
            <person name="Auch B."/>
            <person name="Kono T."/>
            <person name="Mallez S."/>
            <person name="Zhang Y."/>
            <person name="Obille A."/>
            <person name="Becker A."/>
            <person name="Abrahante J.E."/>
            <person name="Garbe J."/>
            <person name="Badalamenti J.P."/>
            <person name="Herman A."/>
            <person name="Mangelson H."/>
            <person name="Liachko I."/>
            <person name="Sullivan S."/>
            <person name="Sone E.D."/>
            <person name="Koren S."/>
            <person name="Silverstein K.A.T."/>
            <person name="Beckman K.B."/>
            <person name="Gohl D.M."/>
        </authorList>
    </citation>
    <scope>NUCLEOTIDE SEQUENCE</scope>
    <source>
        <strain evidence="2">Duluth1</strain>
        <tissue evidence="2">Whole animal</tissue>
    </source>
</reference>
<dbReference type="Proteomes" id="UP000828390">
    <property type="component" value="Unassembled WGS sequence"/>
</dbReference>
<dbReference type="AlphaFoldDB" id="A0A9D4BQQ0"/>
<dbReference type="EMBL" id="JAIWYP010000015">
    <property type="protein sequence ID" value="KAH3701672.1"/>
    <property type="molecule type" value="Genomic_DNA"/>
</dbReference>
<evidence type="ECO:0000313" key="4">
    <source>
        <dbReference type="Proteomes" id="UP000828390"/>
    </source>
</evidence>
<feature type="chain" id="PRO_5040045422" evidence="1">
    <location>
        <begin position="24"/>
        <end position="244"/>
    </location>
</feature>
<evidence type="ECO:0000256" key="1">
    <source>
        <dbReference type="SAM" id="SignalP"/>
    </source>
</evidence>
<feature type="signal peptide" evidence="1">
    <location>
        <begin position="1"/>
        <end position="23"/>
    </location>
</feature>
<keyword evidence="1" id="KW-0732">Signal</keyword>
<dbReference type="EMBL" id="JAIWYP010000015">
    <property type="protein sequence ID" value="KAH3701737.1"/>
    <property type="molecule type" value="Genomic_DNA"/>
</dbReference>
<evidence type="ECO:0000313" key="2">
    <source>
        <dbReference type="EMBL" id="KAH3701672.1"/>
    </source>
</evidence>
<accession>A0A9D4BQQ0</accession>
<proteinExistence type="predicted"/>
<protein>
    <submittedName>
        <fullName evidence="2">Uncharacterized protein</fullName>
    </submittedName>
</protein>
<keyword evidence="4" id="KW-1185">Reference proteome</keyword>
<gene>
    <name evidence="2" type="ORF">DPMN_076663</name>
    <name evidence="3" type="ORF">DPMN_076731</name>
</gene>
<dbReference type="OrthoDB" id="10024657at2759"/>
<comment type="caution">
    <text evidence="2">The sequence shown here is derived from an EMBL/GenBank/DDBJ whole genome shotgun (WGS) entry which is preliminary data.</text>
</comment>
<organism evidence="2 4">
    <name type="scientific">Dreissena polymorpha</name>
    <name type="common">Zebra mussel</name>
    <name type="synonym">Mytilus polymorpha</name>
    <dbReference type="NCBI Taxonomy" id="45954"/>
    <lineage>
        <taxon>Eukaryota</taxon>
        <taxon>Metazoa</taxon>
        <taxon>Spiralia</taxon>
        <taxon>Lophotrochozoa</taxon>
        <taxon>Mollusca</taxon>
        <taxon>Bivalvia</taxon>
        <taxon>Autobranchia</taxon>
        <taxon>Heteroconchia</taxon>
        <taxon>Euheterodonta</taxon>
        <taxon>Imparidentia</taxon>
        <taxon>Neoheterodontei</taxon>
        <taxon>Myida</taxon>
        <taxon>Dreissenoidea</taxon>
        <taxon>Dreissenidae</taxon>
        <taxon>Dreissena</taxon>
    </lineage>
</organism>
<evidence type="ECO:0000313" key="3">
    <source>
        <dbReference type="EMBL" id="KAH3701737.1"/>
    </source>
</evidence>
<sequence length="244" mass="26261">MGHFNEKLPFILVICALIVPATPCCVSSSTIVNLRNGTVTDGGVGEVINKPEGTPSSATPCNLRALIKVTFDKLPSCITGCASYPLCGRRMLRIDLDLSSGSRSGFMFNIGDSVSNDGYRGDYNDQFHDSEIDSIPPNVYVRPSDVCPNQPLLATYTDAVKSGSVSRVTLFISNGHVRITNSNGLNQKLCDQCLFALNGQADPSYGGANEDIYIALNRVITGRSDRYGVGVCSAKLSWVCPEFF</sequence>